<dbReference type="InterPro" id="IPR019734">
    <property type="entry name" value="TPR_rpt"/>
</dbReference>
<evidence type="ECO:0000259" key="4">
    <source>
        <dbReference type="SMART" id="SM00331"/>
    </source>
</evidence>
<reference evidence="5" key="1">
    <citation type="journal article" date="2019" name="PLoS Negl. Trop. Dis.">
        <title>Revisiting the worldwide diversity of Leptospira species in the environment.</title>
        <authorList>
            <person name="Vincent A.T."/>
            <person name="Schiettekatte O."/>
            <person name="Bourhy P."/>
            <person name="Veyrier F.J."/>
            <person name="Picardeau M."/>
        </authorList>
    </citation>
    <scope>NUCLEOTIDE SEQUENCE [LARGE SCALE GENOMIC DNA]</scope>
    <source>
        <strain evidence="5">SSW15</strain>
    </source>
</reference>
<dbReference type="InterPro" id="IPR052016">
    <property type="entry name" value="Bact_Sigma-Reg"/>
</dbReference>
<comment type="caution">
    <text evidence="5">The sequence shown here is derived from an EMBL/GenBank/DDBJ whole genome shotgun (WGS) entry which is preliminary data.</text>
</comment>
<dbReference type="PANTHER" id="PTHR43156">
    <property type="entry name" value="STAGE II SPORULATION PROTEIN E-RELATED"/>
    <property type="match status" value="1"/>
</dbReference>
<evidence type="ECO:0000256" key="1">
    <source>
        <dbReference type="ARBA" id="ARBA00022801"/>
    </source>
</evidence>
<dbReference type="InterPro" id="IPR001932">
    <property type="entry name" value="PPM-type_phosphatase-like_dom"/>
</dbReference>
<protein>
    <submittedName>
        <fullName evidence="5">Serine/threonine protein phosphatase</fullName>
    </submittedName>
</protein>
<dbReference type="Pfam" id="PF12895">
    <property type="entry name" value="ANAPC3"/>
    <property type="match status" value="1"/>
</dbReference>
<accession>A0A4R9GHT5</accession>
<dbReference type="OrthoDB" id="342083at2"/>
<organism evidence="5 6">
    <name type="scientific">Leptospira fletcheri</name>
    <dbReference type="NCBI Taxonomy" id="2484981"/>
    <lineage>
        <taxon>Bacteria</taxon>
        <taxon>Pseudomonadati</taxon>
        <taxon>Spirochaetota</taxon>
        <taxon>Spirochaetia</taxon>
        <taxon>Leptospirales</taxon>
        <taxon>Leptospiraceae</taxon>
        <taxon>Leptospira</taxon>
    </lineage>
</organism>
<feature type="transmembrane region" description="Helical" evidence="3">
    <location>
        <begin position="48"/>
        <end position="66"/>
    </location>
</feature>
<feature type="transmembrane region" description="Helical" evidence="3">
    <location>
        <begin position="112"/>
        <end position="129"/>
    </location>
</feature>
<name>A0A4R9GHT5_9LEPT</name>
<evidence type="ECO:0000256" key="3">
    <source>
        <dbReference type="SAM" id="Phobius"/>
    </source>
</evidence>
<dbReference type="RefSeq" id="WP_135767696.1">
    <property type="nucleotide sequence ID" value="NZ_RQET01000004.1"/>
</dbReference>
<feature type="domain" description="PPM-type phosphatase" evidence="4">
    <location>
        <begin position="278"/>
        <end position="497"/>
    </location>
</feature>
<dbReference type="EMBL" id="RQET01000004">
    <property type="protein sequence ID" value="TGK12298.1"/>
    <property type="molecule type" value="Genomic_DNA"/>
</dbReference>
<dbReference type="SUPFAM" id="SSF48452">
    <property type="entry name" value="TPR-like"/>
    <property type="match status" value="1"/>
</dbReference>
<dbReference type="PROSITE" id="PS50005">
    <property type="entry name" value="TPR"/>
    <property type="match status" value="1"/>
</dbReference>
<feature type="transmembrane region" description="Helical" evidence="3">
    <location>
        <begin position="21"/>
        <end position="42"/>
    </location>
</feature>
<keyword evidence="1" id="KW-0378">Hydrolase</keyword>
<keyword evidence="6" id="KW-1185">Reference proteome</keyword>
<proteinExistence type="predicted"/>
<dbReference type="InterPro" id="IPR011990">
    <property type="entry name" value="TPR-like_helical_dom_sf"/>
</dbReference>
<dbReference type="InterPro" id="IPR036457">
    <property type="entry name" value="PPM-type-like_dom_sf"/>
</dbReference>
<dbReference type="Gene3D" id="3.60.40.10">
    <property type="entry name" value="PPM-type phosphatase domain"/>
    <property type="match status" value="1"/>
</dbReference>
<dbReference type="SMART" id="SM00331">
    <property type="entry name" value="PP2C_SIG"/>
    <property type="match status" value="1"/>
</dbReference>
<sequence length="664" mass="74231">MEDRKELLTVKIAASGPITINRIRFGLVILFLGSLAASWAQSSLLQNISYLLGTMTLAGFAVWNLLSLRRQGSIPSHIGKASVTADAVILGITMFVASWTDKDMSSGVIRQLVLYAINMIFIVYSGLLLSPNLVIWIGAICASCQAIVILNSGLMGVEFTEDPIKVLSPGYASISEQSLKLVFLAVVAYITRSVIVIFRLIGAVEEEYANTLEEKVKERTKEVTGKMDEIQALKVQQDGDYYLTSLLSKPLTTNWNTSIDVTTAFYIEQKKKFVFKNRESELGGDICITGNLLFGPEKDKWIAFLNGDAMGKSMQGAGGAIVLGTAMNNIMARSASHGRILEMSPEDWLRQSHRELDDIFRTFDGMMMASVILGLIQERTGKILFFNAEHPWPVLYRDGKASFLVSEASTWKLGSPIETKFKVQESSLEEGDVIFIGSDGRDDISLSQDGTNWRMNEDETLFPKIVEENRGDLEYIADRLHTLGIISDDISLIRIGFKEKVSADHPKYALAIGKYSEARRSLQRRDTSKAATLLKEAWMIAPTFKEPARLLGRMYYDEKDYSKAIQWFEKYLSIDSESHNIWFLLSLCYKHTKAFSKAAEAAETVRKSQPHRLANLVNLADSYRLLNDLEKARSILKIAQEVDGNSAMIVRLEDLLRANDGKIQ</sequence>
<dbReference type="AlphaFoldDB" id="A0A4R9GHT5"/>
<dbReference type="SUPFAM" id="SSF81606">
    <property type="entry name" value="PP2C-like"/>
    <property type="match status" value="1"/>
</dbReference>
<dbReference type="Proteomes" id="UP000298458">
    <property type="component" value="Unassembled WGS sequence"/>
</dbReference>
<keyword evidence="3" id="KW-0812">Transmembrane</keyword>
<keyword evidence="3" id="KW-1133">Transmembrane helix</keyword>
<gene>
    <name evidence="5" type="ORF">EHO60_08545</name>
</gene>
<evidence type="ECO:0000313" key="6">
    <source>
        <dbReference type="Proteomes" id="UP000298458"/>
    </source>
</evidence>
<feature type="repeat" description="TPR" evidence="2">
    <location>
        <begin position="545"/>
        <end position="578"/>
    </location>
</feature>
<keyword evidence="2" id="KW-0802">TPR repeat</keyword>
<feature type="transmembrane region" description="Helical" evidence="3">
    <location>
        <begin position="181"/>
        <end position="201"/>
    </location>
</feature>
<dbReference type="Pfam" id="PF07228">
    <property type="entry name" value="SpoIIE"/>
    <property type="match status" value="1"/>
</dbReference>
<dbReference type="GO" id="GO:0016791">
    <property type="term" value="F:phosphatase activity"/>
    <property type="evidence" value="ECO:0007669"/>
    <property type="project" value="TreeGrafter"/>
</dbReference>
<dbReference type="Gene3D" id="1.25.40.10">
    <property type="entry name" value="Tetratricopeptide repeat domain"/>
    <property type="match status" value="1"/>
</dbReference>
<dbReference type="PANTHER" id="PTHR43156:SF2">
    <property type="entry name" value="STAGE II SPORULATION PROTEIN E"/>
    <property type="match status" value="1"/>
</dbReference>
<keyword evidence="3" id="KW-0472">Membrane</keyword>
<evidence type="ECO:0000256" key="2">
    <source>
        <dbReference type="PROSITE-ProRule" id="PRU00339"/>
    </source>
</evidence>
<evidence type="ECO:0000313" key="5">
    <source>
        <dbReference type="EMBL" id="TGK12298.1"/>
    </source>
</evidence>